<proteinExistence type="predicted"/>
<sequence>MDSDQLRAVQIKELEILLAVDRVCRKHHITYYLIGGSALGAVRHNGFIPWDDDIDLGMPRNDYERFLNLGTRELGEKYYVQTYRSQPNFPFTWAKVNLNNTTFIETALQNLKIHHGVFIDVFPLDGVPRGLACRFIQNFLFKALMRVPISISPRLTFWRCAAMDWIISRVPDDRSKVWANRAWGTERECMDRAVYGIPAFMNFEGHKLPVPQQCTKYLSNFYGNYLELPPPEERHGHYPLVVDLTKSHEDYFR</sequence>
<protein>
    <submittedName>
        <fullName evidence="2">LicD family protein</fullName>
    </submittedName>
</protein>
<keyword evidence="3" id="KW-1185">Reference proteome</keyword>
<dbReference type="PANTHER" id="PTHR43404:SF2">
    <property type="entry name" value="LIPOPOLYSACCHARIDE CHOLINEPHOSPHOTRANSFERASE LICD"/>
    <property type="match status" value="1"/>
</dbReference>
<dbReference type="GO" id="GO:0009100">
    <property type="term" value="P:glycoprotein metabolic process"/>
    <property type="evidence" value="ECO:0007669"/>
    <property type="project" value="UniProtKB-ARBA"/>
</dbReference>
<name>A0A7Y0Q3V6_9FIRM</name>
<dbReference type="InterPro" id="IPR052942">
    <property type="entry name" value="LPS_cholinephosphotransferase"/>
</dbReference>
<accession>A0A7Y0Q3V6</accession>
<evidence type="ECO:0000313" key="3">
    <source>
        <dbReference type="Proteomes" id="UP000533476"/>
    </source>
</evidence>
<evidence type="ECO:0000313" key="2">
    <source>
        <dbReference type="EMBL" id="NMP23942.1"/>
    </source>
</evidence>
<evidence type="ECO:0000259" key="1">
    <source>
        <dbReference type="Pfam" id="PF04991"/>
    </source>
</evidence>
<dbReference type="Pfam" id="PF04991">
    <property type="entry name" value="LicD"/>
    <property type="match status" value="1"/>
</dbReference>
<organism evidence="2 3">
    <name type="scientific">Sulfobacillus harzensis</name>
    <dbReference type="NCBI Taxonomy" id="2729629"/>
    <lineage>
        <taxon>Bacteria</taxon>
        <taxon>Bacillati</taxon>
        <taxon>Bacillota</taxon>
        <taxon>Clostridia</taxon>
        <taxon>Eubacteriales</taxon>
        <taxon>Clostridiales Family XVII. Incertae Sedis</taxon>
        <taxon>Sulfobacillus</taxon>
    </lineage>
</organism>
<dbReference type="AlphaFoldDB" id="A0A7Y0Q3V6"/>
<feature type="domain" description="LicD/FKTN/FKRP nucleotidyltransferase" evidence="1">
    <location>
        <begin position="24"/>
        <end position="131"/>
    </location>
</feature>
<reference evidence="2 3" key="1">
    <citation type="submission" date="2020-04" db="EMBL/GenBank/DDBJ databases">
        <authorList>
            <person name="Zhang R."/>
            <person name="Schippers A."/>
        </authorList>
    </citation>
    <scope>NUCLEOTIDE SEQUENCE [LARGE SCALE GENOMIC DNA]</scope>
    <source>
        <strain evidence="2 3">DSM 109850</strain>
    </source>
</reference>
<dbReference type="InterPro" id="IPR007074">
    <property type="entry name" value="LicD/FKTN/FKRP_NTP_transf"/>
</dbReference>
<gene>
    <name evidence="2" type="ORF">HIJ39_16535</name>
</gene>
<dbReference type="RefSeq" id="WP_169101628.1">
    <property type="nucleotide sequence ID" value="NZ_JABBVZ010000074.1"/>
</dbReference>
<comment type="caution">
    <text evidence="2">The sequence shown here is derived from an EMBL/GenBank/DDBJ whole genome shotgun (WGS) entry which is preliminary data.</text>
</comment>
<dbReference type="Proteomes" id="UP000533476">
    <property type="component" value="Unassembled WGS sequence"/>
</dbReference>
<dbReference type="PANTHER" id="PTHR43404">
    <property type="entry name" value="LIPOPOLYSACCHARIDE CHOLINEPHOSPHOTRANSFERASE LICD"/>
    <property type="match status" value="1"/>
</dbReference>
<dbReference type="EMBL" id="JABBVZ010000074">
    <property type="protein sequence ID" value="NMP23942.1"/>
    <property type="molecule type" value="Genomic_DNA"/>
</dbReference>